<dbReference type="PANTHER" id="PTHR37812">
    <property type="entry name" value="MU-LIKE PROPHAGE FLUMU PROTEIN C"/>
    <property type="match status" value="1"/>
</dbReference>
<dbReference type="PANTHER" id="PTHR37812:SF1">
    <property type="entry name" value="MU-LIKE PROPHAGE FLUMU PROTEIN C"/>
    <property type="match status" value="1"/>
</dbReference>
<accession>A0ABU6PRB7</accession>
<gene>
    <name evidence="1" type="ORF">P9847_08915</name>
</gene>
<protein>
    <submittedName>
        <fullName evidence="1">CD3324 family protein</fullName>
    </submittedName>
</protein>
<evidence type="ECO:0000313" key="1">
    <source>
        <dbReference type="EMBL" id="MED5017429.1"/>
    </source>
</evidence>
<dbReference type="InterPro" id="IPR052411">
    <property type="entry name" value="c-mor_Regulatory_Protein"/>
</dbReference>
<dbReference type="EMBL" id="JARTLD010000024">
    <property type="protein sequence ID" value="MED5017429.1"/>
    <property type="molecule type" value="Genomic_DNA"/>
</dbReference>
<dbReference type="RefSeq" id="WP_127604932.1">
    <property type="nucleotide sequence ID" value="NZ_BIMK01000028.1"/>
</dbReference>
<dbReference type="Proteomes" id="UP001343257">
    <property type="component" value="Unassembled WGS sequence"/>
</dbReference>
<dbReference type="NCBIfam" id="NF040785">
    <property type="entry name" value="CD3324_fam"/>
    <property type="match status" value="1"/>
</dbReference>
<evidence type="ECO:0000313" key="2">
    <source>
        <dbReference type="Proteomes" id="UP001343257"/>
    </source>
</evidence>
<name>A0ABU6PRB7_9BACL</name>
<proteinExistence type="predicted"/>
<organism evidence="1 2">
    <name type="scientific">Paenibacillus chibensis</name>
    <dbReference type="NCBI Taxonomy" id="59846"/>
    <lineage>
        <taxon>Bacteria</taxon>
        <taxon>Bacillati</taxon>
        <taxon>Bacillota</taxon>
        <taxon>Bacilli</taxon>
        <taxon>Bacillales</taxon>
        <taxon>Paenibacillaceae</taxon>
        <taxon>Paenibacillus</taxon>
    </lineage>
</organism>
<dbReference type="SUPFAM" id="SSF46689">
    <property type="entry name" value="Homeodomain-like"/>
    <property type="match status" value="1"/>
</dbReference>
<sequence>MAYVKAANVLPETLISEIQKYVQGDTIYIPRLDEAPKQWGSRSGTRKQIDDRNAAIRKAFAGGGKIPQLADEYHLSVDSIRKIVYSKPKR</sequence>
<dbReference type="InterPro" id="IPR009057">
    <property type="entry name" value="Homeodomain-like_sf"/>
</dbReference>
<dbReference type="Gene3D" id="1.10.10.60">
    <property type="entry name" value="Homeodomain-like"/>
    <property type="match status" value="1"/>
</dbReference>
<dbReference type="InterPro" id="IPR049739">
    <property type="entry name" value="YraL-like"/>
</dbReference>
<comment type="caution">
    <text evidence="1">The sequence shown here is derived from an EMBL/GenBank/DDBJ whole genome shotgun (WGS) entry which is preliminary data.</text>
</comment>
<reference evidence="1 2" key="1">
    <citation type="submission" date="2023-03" db="EMBL/GenBank/DDBJ databases">
        <title>Bacillus Genome Sequencing.</title>
        <authorList>
            <person name="Dunlap C."/>
        </authorList>
    </citation>
    <scope>NUCLEOTIDE SEQUENCE [LARGE SCALE GENOMIC DNA]</scope>
    <source>
        <strain evidence="1 2">NRS-52</strain>
    </source>
</reference>
<keyword evidence="2" id="KW-1185">Reference proteome</keyword>